<comment type="caution">
    <text evidence="3">The sequence shown here is derived from an EMBL/GenBank/DDBJ whole genome shotgun (WGS) entry which is preliminary data.</text>
</comment>
<evidence type="ECO:0000256" key="2">
    <source>
        <dbReference type="SAM" id="Phobius"/>
    </source>
</evidence>
<dbReference type="AlphaFoldDB" id="A0A7J7KIH5"/>
<feature type="compositionally biased region" description="Basic and acidic residues" evidence="1">
    <location>
        <begin position="274"/>
        <end position="284"/>
    </location>
</feature>
<evidence type="ECO:0000313" key="4">
    <source>
        <dbReference type="Proteomes" id="UP000593567"/>
    </source>
</evidence>
<reference evidence="3" key="1">
    <citation type="submission" date="2020-06" db="EMBL/GenBank/DDBJ databases">
        <title>Draft genome of Bugula neritina, a colonial animal packing powerful symbionts and potential medicines.</title>
        <authorList>
            <person name="Rayko M."/>
        </authorList>
    </citation>
    <scope>NUCLEOTIDE SEQUENCE [LARGE SCALE GENOMIC DNA]</scope>
    <source>
        <strain evidence="3">Kwan_BN1</strain>
    </source>
</reference>
<evidence type="ECO:0000313" key="3">
    <source>
        <dbReference type="EMBL" id="KAF6038379.1"/>
    </source>
</evidence>
<sequence>MIPRSRPMTPSSSQRSLDKPSSPEVRSEFSENDSSRSVANLPHRSQAAVPSRSSVEPRMFQNGSSRPSRLPSARPSVTSATDLTSQDEQSPDLDPSSEDERDGVTGSPQIQVNENYPSTFLTQPNNSLNMKLPPSSENQTASAVFDTQDQITSMTDRTGTDPSHSPSPNFKNTKLTTKTTLDYEEVETTRKVRRIITKSPPTSSRTKESSHTNRGDNSEADKLKNRSKSLANASRLRQAGRALDRRALSEGRKDSPSQFGEAKALNDAIRMLEAKEAGDNKSSTEKSSWTPTLPEEMGDNSRPMSSTWTSLAEYDQSRDSKVKTASTRYLLSTKALTPCNTCGEYGLCISCGEYGLSITCGEYGLSITCGEYGLSITCGEYGLCIICGEYGLCITCGEYGLCIICGEYGLCITCGVWTEYYLWRVWTVYYLWRVWTVYYLWGVWTVYYLWGVWTVYYLWGVWTEYYLWRVWTVYYLWRVWTVYYCGEYGLFNQFDLYYLTCKLHLKGVTARICKYHLTFRCQ</sequence>
<feature type="compositionally biased region" description="Polar residues" evidence="1">
    <location>
        <begin position="77"/>
        <end position="88"/>
    </location>
</feature>
<gene>
    <name evidence="3" type="ORF">EB796_003282</name>
</gene>
<keyword evidence="2" id="KW-0472">Membrane</keyword>
<feature type="compositionally biased region" description="Acidic residues" evidence="1">
    <location>
        <begin position="89"/>
        <end position="101"/>
    </location>
</feature>
<feature type="compositionally biased region" description="Polar residues" evidence="1">
    <location>
        <begin position="106"/>
        <end position="172"/>
    </location>
</feature>
<keyword evidence="2" id="KW-0812">Transmembrane</keyword>
<name>A0A7J7KIH5_BUGNE</name>
<protein>
    <submittedName>
        <fullName evidence="3">Uncharacterized protein</fullName>
    </submittedName>
</protein>
<feature type="region of interest" description="Disordered" evidence="1">
    <location>
        <begin position="1"/>
        <end position="178"/>
    </location>
</feature>
<keyword evidence="4" id="KW-1185">Reference proteome</keyword>
<feature type="region of interest" description="Disordered" evidence="1">
    <location>
        <begin position="191"/>
        <end position="262"/>
    </location>
</feature>
<feature type="compositionally biased region" description="Basic and acidic residues" evidence="1">
    <location>
        <begin position="205"/>
        <end position="224"/>
    </location>
</feature>
<proteinExistence type="predicted"/>
<feature type="compositionally biased region" description="Basic and acidic residues" evidence="1">
    <location>
        <begin position="242"/>
        <end position="255"/>
    </location>
</feature>
<accession>A0A7J7KIH5</accession>
<dbReference type="Proteomes" id="UP000593567">
    <property type="component" value="Unassembled WGS sequence"/>
</dbReference>
<evidence type="ECO:0000256" key="1">
    <source>
        <dbReference type="SAM" id="MobiDB-lite"/>
    </source>
</evidence>
<organism evidence="3 4">
    <name type="scientific">Bugula neritina</name>
    <name type="common">Brown bryozoan</name>
    <name type="synonym">Sertularia neritina</name>
    <dbReference type="NCBI Taxonomy" id="10212"/>
    <lineage>
        <taxon>Eukaryota</taxon>
        <taxon>Metazoa</taxon>
        <taxon>Spiralia</taxon>
        <taxon>Lophotrochozoa</taxon>
        <taxon>Bryozoa</taxon>
        <taxon>Gymnolaemata</taxon>
        <taxon>Cheilostomatida</taxon>
        <taxon>Flustrina</taxon>
        <taxon>Buguloidea</taxon>
        <taxon>Bugulidae</taxon>
        <taxon>Bugula</taxon>
    </lineage>
</organism>
<feature type="region of interest" description="Disordered" evidence="1">
    <location>
        <begin position="274"/>
        <end position="308"/>
    </location>
</feature>
<feature type="transmembrane region" description="Helical" evidence="2">
    <location>
        <begin position="430"/>
        <end position="450"/>
    </location>
</feature>
<feature type="compositionally biased region" description="Low complexity" evidence="1">
    <location>
        <begin position="64"/>
        <end position="76"/>
    </location>
</feature>
<dbReference type="EMBL" id="VXIV02000418">
    <property type="protein sequence ID" value="KAF6038379.1"/>
    <property type="molecule type" value="Genomic_DNA"/>
</dbReference>
<keyword evidence="2" id="KW-1133">Transmembrane helix</keyword>